<gene>
    <name evidence="16" type="ORF">KIW84_040143</name>
</gene>
<dbReference type="InterPro" id="IPR037045">
    <property type="entry name" value="S8pro/Inhibitor_I9_sf"/>
</dbReference>
<dbReference type="Proteomes" id="UP001058974">
    <property type="component" value="Chromosome 4"/>
</dbReference>
<keyword evidence="8" id="KW-0325">Glycoprotein</keyword>
<dbReference type="Gene3D" id="3.30.70.80">
    <property type="entry name" value="Peptidase S8 propeptide/proteinase inhibitor I9"/>
    <property type="match status" value="1"/>
</dbReference>
<dbReference type="PROSITE" id="PS00137">
    <property type="entry name" value="SUBTILASE_HIS"/>
    <property type="match status" value="1"/>
</dbReference>
<evidence type="ECO:0000256" key="12">
    <source>
        <dbReference type="SAM" id="Phobius"/>
    </source>
</evidence>
<dbReference type="InterPro" id="IPR022398">
    <property type="entry name" value="Peptidase_S8_His-AS"/>
</dbReference>
<evidence type="ECO:0000256" key="1">
    <source>
        <dbReference type="ARBA" id="ARBA00004613"/>
    </source>
</evidence>
<evidence type="ECO:0000256" key="3">
    <source>
        <dbReference type="ARBA" id="ARBA00022525"/>
    </source>
</evidence>
<comment type="caution">
    <text evidence="16">The sequence shown here is derived from an EMBL/GenBank/DDBJ whole genome shotgun (WGS) entry which is preliminary data.</text>
</comment>
<dbReference type="GO" id="GO:0005576">
    <property type="term" value="C:extracellular region"/>
    <property type="evidence" value="ECO:0007669"/>
    <property type="project" value="UniProtKB-SubCell"/>
</dbReference>
<accession>A0A9D5AMK6</accession>
<dbReference type="Pfam" id="PF05922">
    <property type="entry name" value="Inhibitor_I9"/>
    <property type="match status" value="1"/>
</dbReference>
<dbReference type="SUPFAM" id="SSF52743">
    <property type="entry name" value="Subtilisin-like"/>
    <property type="match status" value="1"/>
</dbReference>
<keyword evidence="17" id="KW-1185">Reference proteome</keyword>
<dbReference type="InterPro" id="IPR036852">
    <property type="entry name" value="Peptidase_S8/S53_dom_sf"/>
</dbReference>
<dbReference type="PROSITE" id="PS51892">
    <property type="entry name" value="SUBTILASE"/>
    <property type="match status" value="1"/>
</dbReference>
<keyword evidence="7 10" id="KW-0720">Serine protease</keyword>
<dbReference type="InterPro" id="IPR000209">
    <property type="entry name" value="Peptidase_S8/S53_dom"/>
</dbReference>
<dbReference type="PROSITE" id="PS00138">
    <property type="entry name" value="SUBTILASE_SER"/>
    <property type="match status" value="1"/>
</dbReference>
<feature type="active site" description="Charge relay system" evidence="9 10">
    <location>
        <position position="617"/>
    </location>
</feature>
<organism evidence="16 17">
    <name type="scientific">Pisum sativum</name>
    <name type="common">Garden pea</name>
    <name type="synonym">Lathyrus oleraceus</name>
    <dbReference type="NCBI Taxonomy" id="3888"/>
    <lineage>
        <taxon>Eukaryota</taxon>
        <taxon>Viridiplantae</taxon>
        <taxon>Streptophyta</taxon>
        <taxon>Embryophyta</taxon>
        <taxon>Tracheophyta</taxon>
        <taxon>Spermatophyta</taxon>
        <taxon>Magnoliopsida</taxon>
        <taxon>eudicotyledons</taxon>
        <taxon>Gunneridae</taxon>
        <taxon>Pentapetalae</taxon>
        <taxon>rosids</taxon>
        <taxon>fabids</taxon>
        <taxon>Fabales</taxon>
        <taxon>Fabaceae</taxon>
        <taxon>Papilionoideae</taxon>
        <taxon>50 kb inversion clade</taxon>
        <taxon>NPAAA clade</taxon>
        <taxon>Hologalegina</taxon>
        <taxon>IRL clade</taxon>
        <taxon>Fabeae</taxon>
        <taxon>Lathyrus</taxon>
    </lineage>
</organism>
<name>A0A9D5AMK6_PEA</name>
<dbReference type="Gene3D" id="3.50.30.30">
    <property type="match status" value="1"/>
</dbReference>
<dbReference type="InterPro" id="IPR041469">
    <property type="entry name" value="Subtilisin-like_FN3"/>
</dbReference>
<evidence type="ECO:0000256" key="4">
    <source>
        <dbReference type="ARBA" id="ARBA00022670"/>
    </source>
</evidence>
<evidence type="ECO:0000256" key="11">
    <source>
        <dbReference type="RuleBase" id="RU003355"/>
    </source>
</evidence>
<evidence type="ECO:0000256" key="5">
    <source>
        <dbReference type="ARBA" id="ARBA00022729"/>
    </source>
</evidence>
<dbReference type="CDD" id="cd04852">
    <property type="entry name" value="Peptidases_S8_3"/>
    <property type="match status" value="1"/>
</dbReference>
<evidence type="ECO:0000259" key="15">
    <source>
        <dbReference type="Pfam" id="PF17766"/>
    </source>
</evidence>
<dbReference type="OrthoDB" id="206201at2759"/>
<evidence type="ECO:0000256" key="6">
    <source>
        <dbReference type="ARBA" id="ARBA00022801"/>
    </source>
</evidence>
<dbReference type="Pfam" id="PF00082">
    <property type="entry name" value="Peptidase_S8"/>
    <property type="match status" value="1"/>
</dbReference>
<dbReference type="SUPFAM" id="SSF54897">
    <property type="entry name" value="Protease propeptides/inhibitors"/>
    <property type="match status" value="1"/>
</dbReference>
<keyword evidence="4 10" id="KW-0645">Protease</keyword>
<evidence type="ECO:0000256" key="2">
    <source>
        <dbReference type="ARBA" id="ARBA00011073"/>
    </source>
</evidence>
<dbReference type="PRINTS" id="PR00723">
    <property type="entry name" value="SUBTILISIN"/>
</dbReference>
<reference evidence="16 17" key="1">
    <citation type="journal article" date="2022" name="Nat. Genet.">
        <title>Improved pea reference genome and pan-genome highlight genomic features and evolutionary characteristics.</title>
        <authorList>
            <person name="Yang T."/>
            <person name="Liu R."/>
            <person name="Luo Y."/>
            <person name="Hu S."/>
            <person name="Wang D."/>
            <person name="Wang C."/>
            <person name="Pandey M.K."/>
            <person name="Ge S."/>
            <person name="Xu Q."/>
            <person name="Li N."/>
            <person name="Li G."/>
            <person name="Huang Y."/>
            <person name="Saxena R.K."/>
            <person name="Ji Y."/>
            <person name="Li M."/>
            <person name="Yan X."/>
            <person name="He Y."/>
            <person name="Liu Y."/>
            <person name="Wang X."/>
            <person name="Xiang C."/>
            <person name="Varshney R.K."/>
            <person name="Ding H."/>
            <person name="Gao S."/>
            <person name="Zong X."/>
        </authorList>
    </citation>
    <scope>NUCLEOTIDE SEQUENCE [LARGE SCALE GENOMIC DNA]</scope>
    <source>
        <strain evidence="16 17">cv. Zhongwan 6</strain>
    </source>
</reference>
<dbReference type="InterPro" id="IPR010259">
    <property type="entry name" value="S8pro/Inhibitor_I9"/>
</dbReference>
<dbReference type="Pfam" id="PF17766">
    <property type="entry name" value="fn3_6"/>
    <property type="match status" value="1"/>
</dbReference>
<evidence type="ECO:0000259" key="14">
    <source>
        <dbReference type="Pfam" id="PF05922"/>
    </source>
</evidence>
<dbReference type="EMBL" id="JAMSHJ010000004">
    <property type="protein sequence ID" value="KAI5414533.1"/>
    <property type="molecule type" value="Genomic_DNA"/>
</dbReference>
<feature type="transmembrane region" description="Helical" evidence="12">
    <location>
        <begin position="7"/>
        <end position="37"/>
    </location>
</feature>
<feature type="domain" description="Inhibitor I9" evidence="14">
    <location>
        <begin position="80"/>
        <end position="144"/>
    </location>
</feature>
<comment type="subcellular location">
    <subcellularLocation>
        <location evidence="1">Secreted</location>
    </subcellularLocation>
</comment>
<proteinExistence type="inferred from homology"/>
<keyword evidence="6 10" id="KW-0378">Hydrolase</keyword>
<dbReference type="GO" id="GO:0006508">
    <property type="term" value="P:proteolysis"/>
    <property type="evidence" value="ECO:0007669"/>
    <property type="project" value="UniProtKB-KW"/>
</dbReference>
<keyword evidence="12" id="KW-1133">Transmembrane helix</keyword>
<dbReference type="Gene3D" id="2.60.40.2310">
    <property type="match status" value="1"/>
</dbReference>
<dbReference type="InterPro" id="IPR034197">
    <property type="entry name" value="Peptidases_S8_3"/>
</dbReference>
<comment type="similarity">
    <text evidence="2 10 11">Belongs to the peptidase S8 family.</text>
</comment>
<dbReference type="Gene3D" id="3.40.50.200">
    <property type="entry name" value="Peptidase S8/S53 domain"/>
    <property type="match status" value="1"/>
</dbReference>
<protein>
    <recommendedName>
        <fullName evidence="18">Subtilisin-like protease SBT2.4</fullName>
    </recommendedName>
</protein>
<evidence type="ECO:0000256" key="7">
    <source>
        <dbReference type="ARBA" id="ARBA00022825"/>
    </source>
</evidence>
<keyword evidence="12" id="KW-0812">Transmembrane</keyword>
<dbReference type="InterPro" id="IPR015500">
    <property type="entry name" value="Peptidase_S8_subtilisin-rel"/>
</dbReference>
<evidence type="ECO:0000256" key="8">
    <source>
        <dbReference type="ARBA" id="ARBA00023180"/>
    </source>
</evidence>
<keyword evidence="12" id="KW-0472">Membrane</keyword>
<dbReference type="PANTHER" id="PTHR10795">
    <property type="entry name" value="PROPROTEIN CONVERTASE SUBTILISIN/KEXIN"/>
    <property type="match status" value="1"/>
</dbReference>
<dbReference type="Gramene" id="Psat04G0014300-T1">
    <property type="protein sequence ID" value="KAI5414533.1"/>
    <property type="gene ID" value="KIW84_040143"/>
</dbReference>
<sequence length="838" mass="89219">MKLDKAFWLSLCYTMAKVSCIALPSLIIFIILILFVFKSSGFGFREERSIYLVLLEGDAVAFHEASQNENSSMVIRNASKEHEKHLLESHNMLLQSTLENGSYNKLHSFKHIINGFSVHTTPSQAKRLKATPGVKLVEKDRGVKKMTTYTPDFLDLPQGVWAEGGGDKNAGDGVVIGVIDSGINPVHPSFGSQTFATNISHFSGACETGPHFPPESCNGKIVSAKYFSAGAQASAKFNASVDFLSPFDADGHGSHVASIAAGNAGVPVEVNGFCYGRASGMAPRARIAVYKAIYSSVGTMADVVAAIDQAVQDGVDIISLSIGPNGPTQDTLTFLSVFDISLLFARKAGVLVVQAAGNNGPSSSSVVSFSPWTVGVAACNTDRRYTSSILLGNGQIIDGVGLSGPSFGNGTVLRKLVLAKDAVKVNTTFPMTPEYLEECQHPEALDPIKVFGSVIICNFSEGFLNGTSTIAGIISSAKALGFEGFILTANPSYGDYIAEPIPFPIPGILIPSVADTKAIEKYYEEWTKRDEKGTVTEFGAMASKAEGRVASFKGRSPVVSRFSSRGPDIIDAKKNLADVLKPDILAPGHQIWAAWSPISAKQPMLTGHDFALLSGTSMAAPHVAGIAALIKQYNPSWSASMIASAITTTGTKYDNLGEPMMAEGYEVNTLRPSTPFDFGAGIVNPSRAIDPGLVLSSDFQDFISFLCSLPNIDPSTITTATGEPCNNPFDYPSSLNLPSVTISALKGSISVRRTVMNVGNTTETYLGSVLPPNGTSINLNPTWFTISPQGTQDLEININVNQPMENFSFGEIVLTGSLDHIVRITLSVVPVSVEQHKL</sequence>
<dbReference type="PROSITE" id="PS00136">
    <property type="entry name" value="SUBTILASE_ASP"/>
    <property type="match status" value="1"/>
</dbReference>
<feature type="domain" description="Subtilisin-like protease fibronectin type-III" evidence="15">
    <location>
        <begin position="735"/>
        <end position="828"/>
    </location>
</feature>
<evidence type="ECO:0000256" key="9">
    <source>
        <dbReference type="PIRSR" id="PIRSR615500-1"/>
    </source>
</evidence>
<dbReference type="InterPro" id="IPR023828">
    <property type="entry name" value="Peptidase_S8_Ser-AS"/>
</dbReference>
<keyword evidence="5" id="KW-0732">Signal</keyword>
<feature type="active site" description="Charge relay system" evidence="9 10">
    <location>
        <position position="252"/>
    </location>
</feature>
<dbReference type="CDD" id="cd02120">
    <property type="entry name" value="PA_subtilisin_like"/>
    <property type="match status" value="1"/>
</dbReference>
<evidence type="ECO:0008006" key="18">
    <source>
        <dbReference type="Google" id="ProtNLM"/>
    </source>
</evidence>
<dbReference type="GO" id="GO:0004252">
    <property type="term" value="F:serine-type endopeptidase activity"/>
    <property type="evidence" value="ECO:0007669"/>
    <property type="project" value="UniProtKB-UniRule"/>
</dbReference>
<feature type="active site" description="Charge relay system" evidence="9 10">
    <location>
        <position position="180"/>
    </location>
</feature>
<evidence type="ECO:0000256" key="10">
    <source>
        <dbReference type="PROSITE-ProRule" id="PRU01240"/>
    </source>
</evidence>
<keyword evidence="3" id="KW-0964">Secreted</keyword>
<feature type="domain" description="Peptidase S8/S53" evidence="13">
    <location>
        <begin position="171"/>
        <end position="653"/>
    </location>
</feature>
<dbReference type="AlphaFoldDB" id="A0A9D5AMK6"/>
<evidence type="ECO:0000259" key="13">
    <source>
        <dbReference type="Pfam" id="PF00082"/>
    </source>
</evidence>
<dbReference type="InterPro" id="IPR023827">
    <property type="entry name" value="Peptidase_S8_Asp-AS"/>
</dbReference>
<evidence type="ECO:0000313" key="17">
    <source>
        <dbReference type="Proteomes" id="UP001058974"/>
    </source>
</evidence>
<evidence type="ECO:0000313" key="16">
    <source>
        <dbReference type="EMBL" id="KAI5414533.1"/>
    </source>
</evidence>
<dbReference type="InterPro" id="IPR045051">
    <property type="entry name" value="SBT"/>
</dbReference>